<name>A0AAU7Q225_9RICK</name>
<feature type="compositionally biased region" description="Basic and acidic residues" evidence="2">
    <location>
        <begin position="149"/>
        <end position="163"/>
    </location>
</feature>
<sequence>MSDLFKSDNYDKNLNSLIRAINLKDTKKINEQYDETLRDLSQALKGFTNKAKSEDVAKFVIYSDLNNYVEPVDAKPLGFFGTLKGILDRVLGKDIPVKDNDIRDFVGDELSSFTIEEKAAEYTIILKGINVFGYEKFNALKKFLDSEQNKKSQEEHKPHEVNLESRTTPRQKKEKQPKKESASNHMKQIKRPTTAPPPPPITSNELKPEPQKKVATTEKKKVRFESKPEIIPFDDSGYESLSDEESDKKISNYQEKGSIYVTVPKEHIEAKRESRKKQPTKPSIAPPMPNAIGQEVRQKPKKDKPEIPPKPKNLGQQVSTKPRIVGVTPKKSAKSKPIVPLKKAADKAAPEVKVVTMKEKVNSKKDGRVKSMVEKIEQNQAAESKATPAAQADIGMKKNPEPSPKAASQSHLFPTGNKRSKMNPITAKSDPKPPVSEKPLLTHVSVKKIAARFESHGKK</sequence>
<evidence type="ECO:0000313" key="3">
    <source>
        <dbReference type="EMBL" id="XBS67069.1"/>
    </source>
</evidence>
<dbReference type="RefSeq" id="WP_349967595.1">
    <property type="nucleotide sequence ID" value="NZ_CP157942.1"/>
</dbReference>
<feature type="region of interest" description="Disordered" evidence="2">
    <location>
        <begin position="149"/>
        <end position="351"/>
    </location>
</feature>
<protein>
    <submittedName>
        <fullName evidence="3">Uncharacterized protein</fullName>
    </submittedName>
</protein>
<organism evidence="3">
    <name type="scientific">Wolbachia endosymbiont of Armadillidium arcangelii</name>
    <dbReference type="NCBI Taxonomy" id="3158571"/>
    <lineage>
        <taxon>Bacteria</taxon>
        <taxon>Pseudomonadati</taxon>
        <taxon>Pseudomonadota</taxon>
        <taxon>Alphaproteobacteria</taxon>
        <taxon>Rickettsiales</taxon>
        <taxon>Anaplasmataceae</taxon>
        <taxon>Wolbachieae</taxon>
        <taxon>Wolbachia</taxon>
    </lineage>
</organism>
<feature type="region of interest" description="Disordered" evidence="2">
    <location>
        <begin position="378"/>
        <end position="443"/>
    </location>
</feature>
<dbReference type="EMBL" id="CP157942">
    <property type="protein sequence ID" value="XBS67069.1"/>
    <property type="molecule type" value="Genomic_DNA"/>
</dbReference>
<feature type="compositionally biased region" description="Basic and acidic residues" evidence="2">
    <location>
        <begin position="206"/>
        <end position="228"/>
    </location>
</feature>
<accession>A0AAU7Q225</accession>
<feature type="coiled-coil region" evidence="1">
    <location>
        <begin position="23"/>
        <end position="50"/>
    </location>
</feature>
<evidence type="ECO:0000256" key="1">
    <source>
        <dbReference type="SAM" id="Coils"/>
    </source>
</evidence>
<reference evidence="3" key="1">
    <citation type="submission" date="2024-06" db="EMBL/GenBank/DDBJ databases">
        <authorList>
            <person name="Dussert Y."/>
            <person name="Peccoud J."/>
            <person name="Pigeault R."/>
        </authorList>
    </citation>
    <scope>NUCLEOTIDE SEQUENCE</scope>
    <source>
        <strain evidence="3">WArc</strain>
    </source>
</reference>
<keyword evidence="1" id="KW-0175">Coiled coil</keyword>
<evidence type="ECO:0000256" key="2">
    <source>
        <dbReference type="SAM" id="MobiDB-lite"/>
    </source>
</evidence>
<dbReference type="AlphaFoldDB" id="A0AAU7Q225"/>
<gene>
    <name evidence="3" type="ORF">ABLO99_07955</name>
</gene>
<proteinExistence type="predicted"/>